<evidence type="ECO:0000259" key="1">
    <source>
        <dbReference type="PROSITE" id="PS50234"/>
    </source>
</evidence>
<dbReference type="Pfam" id="PF13768">
    <property type="entry name" value="VWA_3"/>
    <property type="match status" value="1"/>
</dbReference>
<dbReference type="CDD" id="cd01461">
    <property type="entry name" value="vWA_interalpha_trypsin_inhibitor"/>
    <property type="match status" value="1"/>
</dbReference>
<dbReference type="PROSITE" id="PS50234">
    <property type="entry name" value="VWFA"/>
    <property type="match status" value="1"/>
</dbReference>
<dbReference type="KEGG" id="egr:104436401"/>
<reference evidence="2" key="1">
    <citation type="submission" date="2013-07" db="EMBL/GenBank/DDBJ databases">
        <title>The genome of Eucalyptus grandis.</title>
        <authorList>
            <person name="Schmutz J."/>
            <person name="Hayes R."/>
            <person name="Myburg A."/>
            <person name="Tuskan G."/>
            <person name="Grattapaglia D."/>
            <person name="Rokhsar D.S."/>
        </authorList>
    </citation>
    <scope>NUCLEOTIDE SEQUENCE</scope>
    <source>
        <tissue evidence="2">Leaf extractions</tissue>
    </source>
</reference>
<dbReference type="EMBL" id="KK198755">
    <property type="protein sequence ID" value="KCW79379.1"/>
    <property type="molecule type" value="Genomic_DNA"/>
</dbReference>
<dbReference type="STRING" id="71139.A0A059CMB4"/>
<dbReference type="InterPro" id="IPR036465">
    <property type="entry name" value="vWFA_dom_sf"/>
</dbReference>
<dbReference type="PANTHER" id="PTHR46503:SF1">
    <property type="entry name" value="INTER-ALPHA-TRYPSIN INHIBITOR HEAVY CHAIN-LIKE PROTEIN"/>
    <property type="match status" value="1"/>
</dbReference>
<dbReference type="Gene3D" id="3.40.50.410">
    <property type="entry name" value="von Willebrand factor, type A domain"/>
    <property type="match status" value="1"/>
</dbReference>
<accession>A0A059CMB4</accession>
<feature type="domain" description="VWFA" evidence="1">
    <location>
        <begin position="332"/>
        <end position="509"/>
    </location>
</feature>
<gene>
    <name evidence="2" type="ORF">EUGRSUZ_C00792</name>
</gene>
<dbReference type="SMART" id="SM00327">
    <property type="entry name" value="VWA"/>
    <property type="match status" value="1"/>
</dbReference>
<dbReference type="FunCoup" id="A0A059CMB4">
    <property type="interactions" value="432"/>
</dbReference>
<name>A0A059CMB4_EUCGR</name>
<dbReference type="OMA" id="KNAMYTA"/>
<dbReference type="eggNOG" id="ENOG502QSCC">
    <property type="taxonomic scope" value="Eukaryota"/>
</dbReference>
<dbReference type="SUPFAM" id="SSF53300">
    <property type="entry name" value="vWA-like"/>
    <property type="match status" value="1"/>
</dbReference>
<dbReference type="PANTHER" id="PTHR46503">
    <property type="entry name" value="INTER-ALPHA-TRYPSIN INHIBITOR HEAVY CHAIN-LIKE PROTEIN"/>
    <property type="match status" value="1"/>
</dbReference>
<evidence type="ECO:0000313" key="2">
    <source>
        <dbReference type="EMBL" id="KCW79379.1"/>
    </source>
</evidence>
<dbReference type="OrthoDB" id="1729737at2759"/>
<dbReference type="AlphaFoldDB" id="A0A059CMB4"/>
<sequence length="755" mass="82649">MADDFAKAVDDGLRLSKRLYFGKDRAVTAPRSPAPMERAPAAGEAALLLLPASPMVYAVIPDPTVVDNPDIPSYQPHVHGRCDPPALIPLQMNGIEVEADCQLDAAVVRVSGSWRVHCVMGSKCCDCRVAIPMGEQGSVLGLEVKVSKRSYVTQIVAVEDKKDIDKAARAEDGGYLKPHIFTLRIPRVDGGSNISVKVCWSQKLSYCNGQFTLSVPFSFPEYVTPAGKKISKKEKIQVNVDSGTGSEVLCKTTSHPLKEVKRHVGKLAFLYESEVLTWSKTDLNFSYTVSPATMLGSVLLQSPSIHDFDQREMFCLYLLPGNQQNRKVFRKDVVFVVDISGSMKGKLLVDAKSALSTALRKLDPEDSFSILAFNSDVYQHSTSMVLATSEAIEAAIEWIDNNFIADGGTNILQPLNKALDILSDCQGSIPTILLVTDGTVEDEKHICDVMKSRIKKGGSLCPRIFTFGIGTYCNHHFLRMLAIIGRGQYDAAYDVGSVELRMESLFAKVTSIVLADIVIDLLDDLEVEMCPSRLPDLSLASPLAVFGRYNGKFPDHLQVKGISADWSTHVIDLKILRAKDILLDRLFAKQQIDHFTAKAWFSEDKQLEEKVAKLSIQSGIASEFTRMILIEADEATKATESAGSDKAPRKMPDPKVYKQIMLRSLCIGFGNLTATIENIPPGAEQVKLPEAAEILVKAASNCCGTICNHCCCMCCIQCCSRLNDQFVMVMTQLCTALACFGCFECCAICCSGNDG</sequence>
<dbReference type="Gramene" id="KCW79379">
    <property type="protein sequence ID" value="KCW79379"/>
    <property type="gene ID" value="EUGRSUZ_C00792"/>
</dbReference>
<organism evidence="2">
    <name type="scientific">Eucalyptus grandis</name>
    <name type="common">Flooded gum</name>
    <dbReference type="NCBI Taxonomy" id="71139"/>
    <lineage>
        <taxon>Eukaryota</taxon>
        <taxon>Viridiplantae</taxon>
        <taxon>Streptophyta</taxon>
        <taxon>Embryophyta</taxon>
        <taxon>Tracheophyta</taxon>
        <taxon>Spermatophyta</taxon>
        <taxon>Magnoliopsida</taxon>
        <taxon>eudicotyledons</taxon>
        <taxon>Gunneridae</taxon>
        <taxon>Pentapetalae</taxon>
        <taxon>rosids</taxon>
        <taxon>malvids</taxon>
        <taxon>Myrtales</taxon>
        <taxon>Myrtaceae</taxon>
        <taxon>Myrtoideae</taxon>
        <taxon>Eucalypteae</taxon>
        <taxon>Eucalyptus</taxon>
    </lineage>
</organism>
<protein>
    <recommendedName>
        <fullName evidence="1">VWFA domain-containing protein</fullName>
    </recommendedName>
</protein>
<dbReference type="InterPro" id="IPR002035">
    <property type="entry name" value="VWF_A"/>
</dbReference>
<proteinExistence type="predicted"/>
<dbReference type="InParanoid" id="A0A059CMB4"/>